<dbReference type="InterPro" id="IPR013785">
    <property type="entry name" value="Aldolase_TIM"/>
</dbReference>
<dbReference type="NCBIfam" id="NF002881">
    <property type="entry name" value="PRK03343.1"/>
    <property type="match status" value="1"/>
</dbReference>
<dbReference type="SUPFAM" id="SSF51569">
    <property type="entry name" value="Aldolase"/>
    <property type="match status" value="1"/>
</dbReference>
<dbReference type="EC" id="2.2.1.2" evidence="5 11"/>
<comment type="catalytic activity">
    <reaction evidence="10 11">
        <text>D-sedoheptulose 7-phosphate + D-glyceraldehyde 3-phosphate = D-erythrose 4-phosphate + beta-D-fructose 6-phosphate</text>
        <dbReference type="Rhea" id="RHEA:17053"/>
        <dbReference type="ChEBI" id="CHEBI:16897"/>
        <dbReference type="ChEBI" id="CHEBI:57483"/>
        <dbReference type="ChEBI" id="CHEBI:57634"/>
        <dbReference type="ChEBI" id="CHEBI:59776"/>
        <dbReference type="EC" id="2.2.1.2"/>
    </reaction>
</comment>
<dbReference type="InterPro" id="IPR004732">
    <property type="entry name" value="Transaldolase_2"/>
</dbReference>
<proteinExistence type="inferred from homology"/>
<evidence type="ECO:0000256" key="10">
    <source>
        <dbReference type="ARBA" id="ARBA00048810"/>
    </source>
</evidence>
<comment type="function">
    <text evidence="1 11">Transaldolase is important for the balance of metabolites in the pentose-phosphate pathway.</text>
</comment>
<comment type="similarity">
    <text evidence="4 11">Belongs to the transaldolase family. Type 2 subfamily.</text>
</comment>
<dbReference type="PANTHER" id="PTHR10683:SF31">
    <property type="entry name" value="TRANSALDOLASE"/>
    <property type="match status" value="1"/>
</dbReference>
<dbReference type="InterPro" id="IPR018225">
    <property type="entry name" value="Transaldolase_AS"/>
</dbReference>
<evidence type="ECO:0000313" key="13">
    <source>
        <dbReference type="Proteomes" id="UP000247634"/>
    </source>
</evidence>
<protein>
    <recommendedName>
        <fullName evidence="5 11">Transaldolase</fullName>
        <ecNumber evidence="5 11">2.2.1.2</ecNumber>
    </recommendedName>
</protein>
<evidence type="ECO:0000313" key="12">
    <source>
        <dbReference type="EMBL" id="AWT42434.1"/>
    </source>
</evidence>
<feature type="active site" description="Schiff-base intermediate with substrate" evidence="11">
    <location>
        <position position="140"/>
    </location>
</feature>
<evidence type="ECO:0000256" key="1">
    <source>
        <dbReference type="ARBA" id="ARBA00003518"/>
    </source>
</evidence>
<dbReference type="HAMAP" id="MF_00493">
    <property type="entry name" value="Transaldolase_2"/>
    <property type="match status" value="1"/>
</dbReference>
<dbReference type="KEGG" id="sact:DMT42_08965"/>
<dbReference type="GO" id="GO:0005975">
    <property type="term" value="P:carbohydrate metabolic process"/>
    <property type="evidence" value="ECO:0007669"/>
    <property type="project" value="InterPro"/>
</dbReference>
<dbReference type="NCBIfam" id="TIGR00876">
    <property type="entry name" value="tal_mycobact"/>
    <property type="match status" value="1"/>
</dbReference>
<dbReference type="PROSITE" id="PS01054">
    <property type="entry name" value="TRANSALDOLASE_1"/>
    <property type="match status" value="1"/>
</dbReference>
<dbReference type="RefSeq" id="WP_110627358.1">
    <property type="nucleotide sequence ID" value="NZ_CP029788.1"/>
</dbReference>
<dbReference type="EMBL" id="CP029788">
    <property type="protein sequence ID" value="AWT42434.1"/>
    <property type="molecule type" value="Genomic_DNA"/>
</dbReference>
<comment type="subcellular location">
    <subcellularLocation>
        <location evidence="2 11">Cytoplasm</location>
    </subcellularLocation>
</comment>
<dbReference type="CDD" id="cd00955">
    <property type="entry name" value="Transaldolase_like"/>
    <property type="match status" value="1"/>
</dbReference>
<reference evidence="12 13" key="1">
    <citation type="submission" date="2018-06" db="EMBL/GenBank/DDBJ databases">
        <title>The complete genome sequence of a nosiheptide producer Streptomyces actuosus ATCC 25421: deducing the ability of producing a new class III lantibiotics.</title>
        <authorList>
            <person name="Liu W."/>
            <person name="Sun F."/>
            <person name="Hu Y."/>
        </authorList>
    </citation>
    <scope>NUCLEOTIDE SEQUENCE [LARGE SCALE GENOMIC DNA]</scope>
    <source>
        <strain evidence="12 13">ATCC 25421</strain>
    </source>
</reference>
<evidence type="ECO:0000256" key="2">
    <source>
        <dbReference type="ARBA" id="ARBA00004496"/>
    </source>
</evidence>
<keyword evidence="13" id="KW-1185">Reference proteome</keyword>
<gene>
    <name evidence="11 12" type="primary">tal</name>
    <name evidence="12" type="ORF">DMT42_08965</name>
</gene>
<organism evidence="12 13">
    <name type="scientific">Streptomyces actuosus</name>
    <dbReference type="NCBI Taxonomy" id="1885"/>
    <lineage>
        <taxon>Bacteria</taxon>
        <taxon>Bacillati</taxon>
        <taxon>Actinomycetota</taxon>
        <taxon>Actinomycetes</taxon>
        <taxon>Kitasatosporales</taxon>
        <taxon>Streptomycetaceae</taxon>
        <taxon>Streptomyces</taxon>
    </lineage>
</organism>
<dbReference type="Gene3D" id="3.20.20.70">
    <property type="entry name" value="Aldolase class I"/>
    <property type="match status" value="1"/>
</dbReference>
<comment type="pathway">
    <text evidence="3 11">Carbohydrate degradation; pentose phosphate pathway; D-glyceraldehyde 3-phosphate and beta-D-fructose 6-phosphate from D-ribose 5-phosphate and D-xylulose 5-phosphate (non-oxidative stage): step 2/3.</text>
</comment>
<dbReference type="OrthoDB" id="9809101at2"/>
<keyword evidence="7 11" id="KW-0808">Transferase</keyword>
<keyword evidence="9 11" id="KW-0704">Schiff base</keyword>
<keyword evidence="8 11" id="KW-0570">Pentose shunt</keyword>
<evidence type="ECO:0000256" key="8">
    <source>
        <dbReference type="ARBA" id="ARBA00023126"/>
    </source>
</evidence>
<dbReference type="Pfam" id="PF00923">
    <property type="entry name" value="TAL_FSA"/>
    <property type="match status" value="1"/>
</dbReference>
<name>A0A2U9NZH0_STRAS</name>
<dbReference type="PANTHER" id="PTHR10683">
    <property type="entry name" value="TRANSALDOLASE"/>
    <property type="match status" value="1"/>
</dbReference>
<dbReference type="GO" id="GO:0006098">
    <property type="term" value="P:pentose-phosphate shunt"/>
    <property type="evidence" value="ECO:0007669"/>
    <property type="project" value="UniProtKB-UniRule"/>
</dbReference>
<dbReference type="AlphaFoldDB" id="A0A2U9NZH0"/>
<accession>A0A2U9NZH0</accession>
<dbReference type="UniPathway" id="UPA00115">
    <property type="reaction ID" value="UER00414"/>
</dbReference>
<dbReference type="Proteomes" id="UP000247634">
    <property type="component" value="Chromosome"/>
</dbReference>
<sequence>MTDALKRLSDEGVAIWLDDLSRKRITSGNLAELIDQQHVVGVTTNPTIFQKAISEGDGYDQQLADLAARKVTVEEAIRMITTADVRDAADILRPVFDATDGQDGRVSIEVDPRLAHDTRATVAEAKQLAWLVDRPNTLIKIPATRAGLPAITEVIGLGISVNVTLIFSLERYREVMDAYLSGLEKAKERGLDLSQIRSVASFFVSRVDTEIDKRIDALGTDEAKALRGKAAIANARLAYQAYEEVFSSDRWQALEKAGARTQRPLWASTGVKDKAYKPAMYVDQLVAPNTVNTMPEATLQATEESGEITGNTVAGTYEQARAELDGLEKLGISYDEVVQLLEDEGVEKFEASWNDLLKSTQAELERLAPSED</sequence>
<evidence type="ECO:0000256" key="9">
    <source>
        <dbReference type="ARBA" id="ARBA00023270"/>
    </source>
</evidence>
<evidence type="ECO:0000256" key="5">
    <source>
        <dbReference type="ARBA" id="ARBA00013151"/>
    </source>
</evidence>
<evidence type="ECO:0000256" key="11">
    <source>
        <dbReference type="HAMAP-Rule" id="MF_00493"/>
    </source>
</evidence>
<dbReference type="GO" id="GO:0005737">
    <property type="term" value="C:cytoplasm"/>
    <property type="evidence" value="ECO:0007669"/>
    <property type="project" value="UniProtKB-SubCell"/>
</dbReference>
<evidence type="ECO:0000256" key="3">
    <source>
        <dbReference type="ARBA" id="ARBA00004857"/>
    </source>
</evidence>
<keyword evidence="6 11" id="KW-0963">Cytoplasm</keyword>
<evidence type="ECO:0000256" key="7">
    <source>
        <dbReference type="ARBA" id="ARBA00022679"/>
    </source>
</evidence>
<dbReference type="InterPro" id="IPR001585">
    <property type="entry name" value="TAL/FSA"/>
</dbReference>
<evidence type="ECO:0000256" key="4">
    <source>
        <dbReference type="ARBA" id="ARBA00008426"/>
    </source>
</evidence>
<dbReference type="GO" id="GO:0004801">
    <property type="term" value="F:transaldolase activity"/>
    <property type="evidence" value="ECO:0007669"/>
    <property type="project" value="UniProtKB-UniRule"/>
</dbReference>
<dbReference type="PIRSF" id="PIRSF036915">
    <property type="entry name" value="Trnald_Bac_Plnt"/>
    <property type="match status" value="1"/>
</dbReference>
<evidence type="ECO:0000256" key="6">
    <source>
        <dbReference type="ARBA" id="ARBA00022490"/>
    </source>
</evidence>